<evidence type="ECO:0000256" key="1">
    <source>
        <dbReference type="SAM" id="MobiDB-lite"/>
    </source>
</evidence>
<dbReference type="EMBL" id="JBANRG010000043">
    <property type="protein sequence ID" value="KAK7446676.1"/>
    <property type="molecule type" value="Genomic_DNA"/>
</dbReference>
<evidence type="ECO:0000313" key="2">
    <source>
        <dbReference type="EMBL" id="KAK7446676.1"/>
    </source>
</evidence>
<gene>
    <name evidence="2" type="ORF">VKT23_014371</name>
</gene>
<feature type="compositionally biased region" description="Low complexity" evidence="1">
    <location>
        <begin position="379"/>
        <end position="389"/>
    </location>
</feature>
<organism evidence="2 3">
    <name type="scientific">Marasmiellus scandens</name>
    <dbReference type="NCBI Taxonomy" id="2682957"/>
    <lineage>
        <taxon>Eukaryota</taxon>
        <taxon>Fungi</taxon>
        <taxon>Dikarya</taxon>
        <taxon>Basidiomycota</taxon>
        <taxon>Agaricomycotina</taxon>
        <taxon>Agaricomycetes</taxon>
        <taxon>Agaricomycetidae</taxon>
        <taxon>Agaricales</taxon>
        <taxon>Marasmiineae</taxon>
        <taxon>Omphalotaceae</taxon>
        <taxon>Marasmiellus</taxon>
    </lineage>
</organism>
<feature type="region of interest" description="Disordered" evidence="1">
    <location>
        <begin position="343"/>
        <end position="393"/>
    </location>
</feature>
<reference evidence="2 3" key="1">
    <citation type="submission" date="2024-01" db="EMBL/GenBank/DDBJ databases">
        <title>A draft genome for the cacao thread blight pathogen Marasmiellus scandens.</title>
        <authorList>
            <person name="Baruah I.K."/>
            <person name="Leung J."/>
            <person name="Bukari Y."/>
            <person name="Amoako-Attah I."/>
            <person name="Meinhardt L.W."/>
            <person name="Bailey B.A."/>
            <person name="Cohen S.P."/>
        </authorList>
    </citation>
    <scope>NUCLEOTIDE SEQUENCE [LARGE SCALE GENOMIC DNA]</scope>
    <source>
        <strain evidence="2 3">GH-19</strain>
    </source>
</reference>
<comment type="caution">
    <text evidence="2">The sequence shown here is derived from an EMBL/GenBank/DDBJ whole genome shotgun (WGS) entry which is preliminary data.</text>
</comment>
<proteinExistence type="predicted"/>
<name>A0ABR1J0E6_9AGAR</name>
<accession>A0ABR1J0E6</accession>
<feature type="compositionally biased region" description="Polar residues" evidence="1">
    <location>
        <begin position="1"/>
        <end position="12"/>
    </location>
</feature>
<keyword evidence="3" id="KW-1185">Reference proteome</keyword>
<feature type="region of interest" description="Disordered" evidence="1">
    <location>
        <begin position="1"/>
        <end position="23"/>
    </location>
</feature>
<evidence type="ECO:0000313" key="3">
    <source>
        <dbReference type="Proteomes" id="UP001498398"/>
    </source>
</evidence>
<protein>
    <submittedName>
        <fullName evidence="2">Uncharacterized protein</fullName>
    </submittedName>
</protein>
<sequence length="654" mass="73996">MSVTFKHSSLQMDSPPKPRFSSSDICRDPSLLTAFAKPGSPLTTSFDGLCGNIIGDILVTSPNITVLYEPPLNTCSVRMRKDMHFGCDDPLYYPQPFNRSSAHLAVIRLPSLEDPLEPFSVTWAVPNDRDFTPSSNTFCAGLGVLEKRVLAKLVSLGKVVLDSLPERYEQDPYLCVGSEQLRRLLDRLQLAAPKEEILLRFRCTQRQLLELDARIRWVSKYQKLYESRVHPTIEQRVGDVPLLGAFTDDLDVLESLFQSKIPVYYIRSVSRTGDVRIDAVEQFIQERNCKINLHSGFVVDTSDERPSHWVVFTGLARNPERYLSMANYITSLFEYPSVLGTEQPKSTTSLHRVSLPFTPSMPMRQTSMKTTRSRPPYPNNRQQPNQNNSFLVPSSPLMPSPIDSWKVALEHFSGYNQSLRAPGGINRGYALPPADLFVNTGNRLLAATLFCNWLKLRQVFIYHLSSGVHRFSKKQWRQMLSIGEAKETRSDTRAGQHRLNMQNLLKDMMGETSVRLQFNDLASASVDWNGQTLDASEVPVQNIAKEILWELSELNFRQDLVALDHHLDDSGMSNDKHSLILEACWNGTRDFAHISEAHDGFGAPSVIGRVKYLKALHKVMTTWTKPKPAVLLFPFPQDTDSHNFAIQVERSSLS</sequence>
<dbReference type="Proteomes" id="UP001498398">
    <property type="component" value="Unassembled WGS sequence"/>
</dbReference>